<dbReference type="InterPro" id="IPR029060">
    <property type="entry name" value="PIN-like_dom_sf"/>
</dbReference>
<dbReference type="KEGG" id="orp:MOP44_20660"/>
<keyword evidence="10" id="KW-1185">Reference proteome</keyword>
<dbReference type="PANTHER" id="PTHR33653">
    <property type="entry name" value="RIBONUCLEASE VAPC2"/>
    <property type="match status" value="1"/>
</dbReference>
<keyword evidence="2" id="KW-1277">Toxin-antitoxin system</keyword>
<feature type="domain" description="PIN" evidence="8">
    <location>
        <begin position="6"/>
        <end position="127"/>
    </location>
</feature>
<evidence type="ECO:0000313" key="10">
    <source>
        <dbReference type="Proteomes" id="UP001059380"/>
    </source>
</evidence>
<comment type="similarity">
    <text evidence="7">Belongs to the PINc/VapC protein family.</text>
</comment>
<dbReference type="SUPFAM" id="SSF88723">
    <property type="entry name" value="PIN domain-like"/>
    <property type="match status" value="1"/>
</dbReference>
<accession>A0A9J7BK76</accession>
<dbReference type="AlphaFoldDB" id="A0A9J7BK76"/>
<dbReference type="Proteomes" id="UP001059380">
    <property type="component" value="Chromosome"/>
</dbReference>
<protein>
    <submittedName>
        <fullName evidence="9">Type II toxin-antitoxin system VapC family toxin</fullName>
    </submittedName>
</protein>
<dbReference type="PANTHER" id="PTHR33653:SF1">
    <property type="entry name" value="RIBONUCLEASE VAPC2"/>
    <property type="match status" value="1"/>
</dbReference>
<proteinExistence type="inferred from homology"/>
<name>A0A9J7BK76_9BACT</name>
<keyword evidence="5" id="KW-0378">Hydrolase</keyword>
<evidence type="ECO:0000256" key="2">
    <source>
        <dbReference type="ARBA" id="ARBA00022649"/>
    </source>
</evidence>
<keyword evidence="6" id="KW-0460">Magnesium</keyword>
<dbReference type="GO" id="GO:0046872">
    <property type="term" value="F:metal ion binding"/>
    <property type="evidence" value="ECO:0007669"/>
    <property type="project" value="UniProtKB-KW"/>
</dbReference>
<dbReference type="GO" id="GO:0016787">
    <property type="term" value="F:hydrolase activity"/>
    <property type="evidence" value="ECO:0007669"/>
    <property type="project" value="UniProtKB-KW"/>
</dbReference>
<dbReference type="EMBL" id="CP093313">
    <property type="protein sequence ID" value="UWZ82971.1"/>
    <property type="molecule type" value="Genomic_DNA"/>
</dbReference>
<evidence type="ECO:0000256" key="6">
    <source>
        <dbReference type="ARBA" id="ARBA00022842"/>
    </source>
</evidence>
<dbReference type="Gene3D" id="3.40.50.1010">
    <property type="entry name" value="5'-nuclease"/>
    <property type="match status" value="1"/>
</dbReference>
<dbReference type="InterPro" id="IPR002716">
    <property type="entry name" value="PIN_dom"/>
</dbReference>
<keyword evidence="4" id="KW-0479">Metal-binding</keyword>
<gene>
    <name evidence="9" type="ORF">MOP44_20660</name>
</gene>
<dbReference type="GO" id="GO:0004518">
    <property type="term" value="F:nuclease activity"/>
    <property type="evidence" value="ECO:0007669"/>
    <property type="project" value="UniProtKB-KW"/>
</dbReference>
<dbReference type="InterPro" id="IPR050556">
    <property type="entry name" value="Type_II_TA_system_RNase"/>
</dbReference>
<dbReference type="Pfam" id="PF01850">
    <property type="entry name" value="PIN"/>
    <property type="match status" value="1"/>
</dbReference>
<keyword evidence="3" id="KW-0540">Nuclease</keyword>
<reference evidence="9" key="1">
    <citation type="submission" date="2021-04" db="EMBL/GenBank/DDBJ databases">
        <title>Phylogenetic analysis of Acidobacteriaceae.</title>
        <authorList>
            <person name="Qiu L."/>
            <person name="Zhang Q."/>
        </authorList>
    </citation>
    <scope>NUCLEOTIDE SEQUENCE</scope>
    <source>
        <strain evidence="9">DSM 25168</strain>
    </source>
</reference>
<evidence type="ECO:0000256" key="7">
    <source>
        <dbReference type="ARBA" id="ARBA00038093"/>
    </source>
</evidence>
<dbReference type="RefSeq" id="WP_260792304.1">
    <property type="nucleotide sequence ID" value="NZ_CP093313.1"/>
</dbReference>
<evidence type="ECO:0000256" key="5">
    <source>
        <dbReference type="ARBA" id="ARBA00022801"/>
    </source>
</evidence>
<sequence length="143" mass="15922">MSQRLYMLDTNVVSYILKLKSRSAFDRLANLTRDEKACVSCVTEAELWYGLHRSHAGQKQRLHLEEFLLNVVPLPWRSQEAHAFGLIRAQQEAAGHTLAPFDMMIAAHAISVGAILVSSDRAFRYVTGLPGLENWATDLIAGG</sequence>
<evidence type="ECO:0000256" key="1">
    <source>
        <dbReference type="ARBA" id="ARBA00001946"/>
    </source>
</evidence>
<evidence type="ECO:0000259" key="8">
    <source>
        <dbReference type="Pfam" id="PF01850"/>
    </source>
</evidence>
<evidence type="ECO:0000256" key="3">
    <source>
        <dbReference type="ARBA" id="ARBA00022722"/>
    </source>
</evidence>
<organism evidence="9 10">
    <name type="scientific">Occallatibacter riparius</name>
    <dbReference type="NCBI Taxonomy" id="1002689"/>
    <lineage>
        <taxon>Bacteria</taxon>
        <taxon>Pseudomonadati</taxon>
        <taxon>Acidobacteriota</taxon>
        <taxon>Terriglobia</taxon>
        <taxon>Terriglobales</taxon>
        <taxon>Acidobacteriaceae</taxon>
        <taxon>Occallatibacter</taxon>
    </lineage>
</organism>
<dbReference type="CDD" id="cd18740">
    <property type="entry name" value="PIN_VapC4-5_FitB-like"/>
    <property type="match status" value="1"/>
</dbReference>
<evidence type="ECO:0000313" key="9">
    <source>
        <dbReference type="EMBL" id="UWZ82971.1"/>
    </source>
</evidence>
<comment type="cofactor">
    <cofactor evidence="1">
        <name>Mg(2+)</name>
        <dbReference type="ChEBI" id="CHEBI:18420"/>
    </cofactor>
</comment>
<evidence type="ECO:0000256" key="4">
    <source>
        <dbReference type="ARBA" id="ARBA00022723"/>
    </source>
</evidence>